<organism evidence="5 6">
    <name type="scientific">Paramagnetospirillum caucaseum</name>
    <dbReference type="NCBI Taxonomy" id="1244869"/>
    <lineage>
        <taxon>Bacteria</taxon>
        <taxon>Pseudomonadati</taxon>
        <taxon>Pseudomonadota</taxon>
        <taxon>Alphaproteobacteria</taxon>
        <taxon>Rhodospirillales</taxon>
        <taxon>Magnetospirillaceae</taxon>
        <taxon>Paramagnetospirillum</taxon>
    </lineage>
</organism>
<dbReference type="Gene3D" id="3.40.50.1460">
    <property type="match status" value="1"/>
</dbReference>
<dbReference type="PANTHER" id="PTHR22847">
    <property type="entry name" value="WD40 REPEAT PROTEIN"/>
    <property type="match status" value="1"/>
</dbReference>
<comment type="caution">
    <text evidence="5">The sequence shown here is derived from an EMBL/GenBank/DDBJ whole genome shotgun (WGS) entry which is preliminary data.</text>
</comment>
<dbReference type="Pfam" id="PF00656">
    <property type="entry name" value="Peptidase_C14"/>
    <property type="match status" value="1"/>
</dbReference>
<dbReference type="InterPro" id="IPR011600">
    <property type="entry name" value="Pept_C14_caspase"/>
</dbReference>
<evidence type="ECO:0000256" key="3">
    <source>
        <dbReference type="PROSITE-ProRule" id="PRU00221"/>
    </source>
</evidence>
<dbReference type="Gene3D" id="2.130.10.10">
    <property type="entry name" value="YVTN repeat-like/Quinoprotein amine dehydrogenase"/>
    <property type="match status" value="2"/>
</dbReference>
<dbReference type="GO" id="GO:0006508">
    <property type="term" value="P:proteolysis"/>
    <property type="evidence" value="ECO:0007669"/>
    <property type="project" value="InterPro"/>
</dbReference>
<dbReference type="InterPro" id="IPR029030">
    <property type="entry name" value="Caspase-like_dom_sf"/>
</dbReference>
<feature type="repeat" description="WD" evidence="3">
    <location>
        <begin position="42"/>
        <end position="83"/>
    </location>
</feature>
<reference evidence="5 6" key="1">
    <citation type="journal article" date="2014" name="Genome Announc.">
        <title>Draft Genome Sequence of Magnetospirillum sp. Strain SO-1, a Freshwater Magnetotactic Bacterium Isolated from the Ol'khovka River, Russia.</title>
        <authorList>
            <person name="Grouzdev D.S."/>
            <person name="Dziuba M.V."/>
            <person name="Sukhacheva M.S."/>
            <person name="Mardanov A.V."/>
            <person name="Beletskiy A.V."/>
            <person name="Kuznetsov B.B."/>
            <person name="Skryabin K.G."/>
        </authorList>
    </citation>
    <scope>NUCLEOTIDE SEQUENCE [LARGE SCALE GENOMIC DNA]</scope>
    <source>
        <strain evidence="5 6">SO-1</strain>
    </source>
</reference>
<dbReference type="InterPro" id="IPR019775">
    <property type="entry name" value="WD40_repeat_CS"/>
</dbReference>
<dbReference type="eggNOG" id="COG2319">
    <property type="taxonomic scope" value="Bacteria"/>
</dbReference>
<dbReference type="InterPro" id="IPR015943">
    <property type="entry name" value="WD40/YVTN_repeat-like_dom_sf"/>
</dbReference>
<dbReference type="EMBL" id="AONQ01000034">
    <property type="protein sequence ID" value="EME69467.1"/>
    <property type="molecule type" value="Genomic_DNA"/>
</dbReference>
<protein>
    <submittedName>
        <fullName evidence="5">Wd40 repeat, subgroup</fullName>
    </submittedName>
</protein>
<evidence type="ECO:0000256" key="2">
    <source>
        <dbReference type="ARBA" id="ARBA00022737"/>
    </source>
</evidence>
<feature type="domain" description="Peptidase C14 caspase" evidence="4">
    <location>
        <begin position="514"/>
        <end position="745"/>
    </location>
</feature>
<dbReference type="Gene3D" id="2.60.40.10">
    <property type="entry name" value="Immunoglobulins"/>
    <property type="match status" value="1"/>
</dbReference>
<dbReference type="InterPro" id="IPR036322">
    <property type="entry name" value="WD40_repeat_dom_sf"/>
</dbReference>
<dbReference type="SMART" id="SM00320">
    <property type="entry name" value="WD40"/>
    <property type="match status" value="7"/>
</dbReference>
<dbReference type="PANTHER" id="PTHR22847:SF637">
    <property type="entry name" value="WD REPEAT DOMAIN 5B"/>
    <property type="match status" value="1"/>
</dbReference>
<gene>
    <name evidence="5" type="ORF">H261_13399</name>
</gene>
<dbReference type="PROSITE" id="PS50082">
    <property type="entry name" value="WD_REPEATS_2"/>
    <property type="match status" value="4"/>
</dbReference>
<keyword evidence="1 3" id="KW-0853">WD repeat</keyword>
<name>M2ZQ74_9PROT</name>
<dbReference type="SUPFAM" id="SSF50978">
    <property type="entry name" value="WD40 repeat-like"/>
    <property type="match status" value="1"/>
</dbReference>
<proteinExistence type="predicted"/>
<evidence type="ECO:0000259" key="4">
    <source>
        <dbReference type="Pfam" id="PF00656"/>
    </source>
</evidence>
<keyword evidence="6" id="KW-1185">Reference proteome</keyword>
<evidence type="ECO:0000256" key="1">
    <source>
        <dbReference type="ARBA" id="ARBA00022574"/>
    </source>
</evidence>
<accession>M2ZQ74</accession>
<sequence>MSILAASGTAWAQSVQRVQTRIIERAVSRNLDTVFRPKLVINSGATGPVTALALSHDERHLVTGVGNNTLRVWDLWVGREIARLSGHTARITNVAISRDGRRAISVDADRSVKVWNLGALGEVSSLGTHPSPVTGMALAGNDSGVFIASSDGRIRATALQDGKVQWDVPAHAPGVVKLVVAADGRRLVSAGADGAVRVWDAATGKATVEIAWDSPVQSLALSADDKRIAAGNNRGEIALWSMDGTRMATVESKADRILSIAFVGDGGSLVAGGADGSVVQLSPGGESPRVLGKHDAPVSYMVVSADSSFALSASEDGTSRLWSLRGGTHLLTLVSTETGWAVIDAKGRYDGNQQALNGIDWQADSGVANIEDFAETHYQPALLPRTLQNGEIAAAADIPAGVSFPPSVRFLSPASAGGAEARSIVVEVVAEDKGGGVSEVRLYRNGKLLPRDIGQVERQDVDGRAQVKARYQLDLSQGGNVLSATAINNERLESRPQTLTLAEGPRPPGRLHLLTVGVNRYKETRLNLEYARPDARAIRETMGAELQSSHTVAEVVTLEDEKATKESILAALRQFRAVPSDDVVVVYMAGHGVSVGDDWYFISHETLIPRDQRQLSGHALSSAELKAEMEALSADRTLLLLDTCHSGTAVSPLKDYRGMKALRLLARSVGTHVLAATDRQQYAVELEALGHGIFTYTVLSALGGNGDINRDGTVSVTELINFVEGAVPPLSKKYADYAQYPTGYSRGSDFQVSRIVPGK</sequence>
<feature type="repeat" description="WD" evidence="3">
    <location>
        <begin position="168"/>
        <end position="209"/>
    </location>
</feature>
<dbReference type="SUPFAM" id="SSF52129">
    <property type="entry name" value="Caspase-like"/>
    <property type="match status" value="1"/>
</dbReference>
<dbReference type="PROSITE" id="PS50294">
    <property type="entry name" value="WD_REPEATS_REGION"/>
    <property type="match status" value="4"/>
</dbReference>
<dbReference type="InterPro" id="IPR013783">
    <property type="entry name" value="Ig-like_fold"/>
</dbReference>
<feature type="repeat" description="WD" evidence="3">
    <location>
        <begin position="291"/>
        <end position="332"/>
    </location>
</feature>
<feature type="repeat" description="WD" evidence="3">
    <location>
        <begin position="84"/>
        <end position="117"/>
    </location>
</feature>
<dbReference type="PROSITE" id="PS00678">
    <property type="entry name" value="WD_REPEATS_1"/>
    <property type="match status" value="3"/>
</dbReference>
<dbReference type="Proteomes" id="UP000011744">
    <property type="component" value="Unassembled WGS sequence"/>
</dbReference>
<dbReference type="eggNOG" id="COG4249">
    <property type="taxonomic scope" value="Bacteria"/>
</dbReference>
<keyword evidence="2" id="KW-0677">Repeat</keyword>
<dbReference type="AlphaFoldDB" id="M2ZQ74"/>
<dbReference type="STRING" id="1244869.H261_13399"/>
<dbReference type="InterPro" id="IPR001680">
    <property type="entry name" value="WD40_rpt"/>
</dbReference>
<dbReference type="InterPro" id="IPR018247">
    <property type="entry name" value="EF_Hand_1_Ca_BS"/>
</dbReference>
<evidence type="ECO:0000313" key="5">
    <source>
        <dbReference type="EMBL" id="EME69467.1"/>
    </source>
</evidence>
<dbReference type="CDD" id="cd00200">
    <property type="entry name" value="WD40"/>
    <property type="match status" value="1"/>
</dbReference>
<dbReference type="PROSITE" id="PS00018">
    <property type="entry name" value="EF_HAND_1"/>
    <property type="match status" value="1"/>
</dbReference>
<dbReference type="PATRIC" id="fig|1244869.3.peg.2702"/>
<dbReference type="GO" id="GO:0004197">
    <property type="term" value="F:cysteine-type endopeptidase activity"/>
    <property type="evidence" value="ECO:0007669"/>
    <property type="project" value="InterPro"/>
</dbReference>
<evidence type="ECO:0000313" key="6">
    <source>
        <dbReference type="Proteomes" id="UP000011744"/>
    </source>
</evidence>
<dbReference type="Pfam" id="PF00400">
    <property type="entry name" value="WD40"/>
    <property type="match status" value="4"/>
</dbReference>